<protein>
    <submittedName>
        <fullName evidence="1">Uncharacterized protein</fullName>
    </submittedName>
</protein>
<dbReference type="AlphaFoldDB" id="A0A645GE16"/>
<accession>A0A645GE16</accession>
<gene>
    <name evidence="1" type="ORF">SDC9_172568</name>
</gene>
<reference evidence="1" key="1">
    <citation type="submission" date="2019-08" db="EMBL/GenBank/DDBJ databases">
        <authorList>
            <person name="Kucharzyk K."/>
            <person name="Murdoch R.W."/>
            <person name="Higgins S."/>
            <person name="Loffler F."/>
        </authorList>
    </citation>
    <scope>NUCLEOTIDE SEQUENCE</scope>
</reference>
<comment type="caution">
    <text evidence="1">The sequence shown here is derived from an EMBL/GenBank/DDBJ whole genome shotgun (WGS) entry which is preliminary data.</text>
</comment>
<organism evidence="1">
    <name type="scientific">bioreactor metagenome</name>
    <dbReference type="NCBI Taxonomy" id="1076179"/>
    <lineage>
        <taxon>unclassified sequences</taxon>
        <taxon>metagenomes</taxon>
        <taxon>ecological metagenomes</taxon>
    </lineage>
</organism>
<evidence type="ECO:0000313" key="1">
    <source>
        <dbReference type="EMBL" id="MPN25161.1"/>
    </source>
</evidence>
<sequence length="38" mass="4409">MQTLEASEFLCPLDFCAYANGGIPFKKRIVYRTQLLDR</sequence>
<name>A0A645GE16_9ZZZZ</name>
<proteinExistence type="predicted"/>
<dbReference type="EMBL" id="VSSQ01074234">
    <property type="protein sequence ID" value="MPN25161.1"/>
    <property type="molecule type" value="Genomic_DNA"/>
</dbReference>